<organism evidence="1 2">
    <name type="scientific">Spodoptera exigua</name>
    <name type="common">Beet armyworm</name>
    <name type="synonym">Noctua fulgens</name>
    <dbReference type="NCBI Taxonomy" id="7107"/>
    <lineage>
        <taxon>Eukaryota</taxon>
        <taxon>Metazoa</taxon>
        <taxon>Ecdysozoa</taxon>
        <taxon>Arthropoda</taxon>
        <taxon>Hexapoda</taxon>
        <taxon>Insecta</taxon>
        <taxon>Pterygota</taxon>
        <taxon>Neoptera</taxon>
        <taxon>Endopterygota</taxon>
        <taxon>Lepidoptera</taxon>
        <taxon>Glossata</taxon>
        <taxon>Ditrysia</taxon>
        <taxon>Noctuoidea</taxon>
        <taxon>Noctuidae</taxon>
        <taxon>Amphipyrinae</taxon>
        <taxon>Spodoptera</taxon>
    </lineage>
</organism>
<proteinExistence type="predicted"/>
<dbReference type="AlphaFoldDB" id="A0A922MTK1"/>
<evidence type="ECO:0000313" key="2">
    <source>
        <dbReference type="Proteomes" id="UP000814243"/>
    </source>
</evidence>
<gene>
    <name evidence="1" type="ORF">HF086_007232</name>
</gene>
<sequence>MQFLRVLLRRCAAPARGCVPAQRHTQRTARVANMAPHWTGLLAALLCIWGNNYSLLTHYVYSNSAPVNLFDDVLLLRRATSVTGAMSAGAARVRGDCGNATQLSVQLDTLLAEYERETPPATTLRLTLTLDVRHATIDDSRATMRLLADLKMVTAPPSFLLATYQNILRRTM</sequence>
<dbReference type="EMBL" id="JACEFF010000201">
    <property type="protein sequence ID" value="KAH9642112.1"/>
    <property type="molecule type" value="Genomic_DNA"/>
</dbReference>
<protein>
    <submittedName>
        <fullName evidence="1">Uncharacterized protein</fullName>
    </submittedName>
</protein>
<name>A0A922MTK1_SPOEX</name>
<comment type="caution">
    <text evidence="1">The sequence shown here is derived from an EMBL/GenBank/DDBJ whole genome shotgun (WGS) entry which is preliminary data.</text>
</comment>
<accession>A0A922MTK1</accession>
<reference evidence="1" key="1">
    <citation type="journal article" date="2021" name="G3 (Bethesda)">
        <title>Genome and transcriptome analysis of the beet armyworm Spodoptera exigua reveals targets for pest control. .</title>
        <authorList>
            <person name="Simon S."/>
            <person name="Breeschoten T."/>
            <person name="Jansen H.J."/>
            <person name="Dirks R.P."/>
            <person name="Schranz M.E."/>
            <person name="Ros V.I.D."/>
        </authorList>
    </citation>
    <scope>NUCLEOTIDE SEQUENCE</scope>
    <source>
        <strain evidence="1">TB_SE_WUR_2020</strain>
    </source>
</reference>
<evidence type="ECO:0000313" key="1">
    <source>
        <dbReference type="EMBL" id="KAH9642112.1"/>
    </source>
</evidence>
<dbReference type="Proteomes" id="UP000814243">
    <property type="component" value="Unassembled WGS sequence"/>
</dbReference>